<accession>A0A9Q0BU59</accession>
<feature type="transmembrane region" description="Helical" evidence="1">
    <location>
        <begin position="12"/>
        <end position="36"/>
    </location>
</feature>
<dbReference type="EMBL" id="JAMKOV010000001">
    <property type="protein sequence ID" value="KAI8043924.1"/>
    <property type="molecule type" value="Genomic_DNA"/>
</dbReference>
<keyword evidence="1" id="KW-0472">Membrane</keyword>
<proteinExistence type="predicted"/>
<keyword evidence="1" id="KW-1133">Transmembrane helix</keyword>
<evidence type="ECO:0000313" key="2">
    <source>
        <dbReference type="EMBL" id="KAI8043924.1"/>
    </source>
</evidence>
<protein>
    <submittedName>
        <fullName evidence="2">Uncharacterized protein</fullName>
    </submittedName>
</protein>
<keyword evidence="1" id="KW-0812">Transmembrane</keyword>
<sequence>MGPPLWGVNAHPYLLTCSLVSLLFDLLAILLALLSAKTHEKQEKHKRARSEDREMPAVNWPRSWSRSRLQKLQDPFEALVSGQMKGLKVAELSAS</sequence>
<keyword evidence="3" id="KW-1185">Reference proteome</keyword>
<dbReference type="Proteomes" id="UP001059596">
    <property type="component" value="Chromosome 3R"/>
</dbReference>
<dbReference type="AlphaFoldDB" id="A0A9Q0BU59"/>
<evidence type="ECO:0000313" key="3">
    <source>
        <dbReference type="Proteomes" id="UP001059596"/>
    </source>
</evidence>
<gene>
    <name evidence="2" type="ORF">M5D96_000070</name>
</gene>
<comment type="caution">
    <text evidence="2">The sequence shown here is derived from an EMBL/GenBank/DDBJ whole genome shotgun (WGS) entry which is preliminary data.</text>
</comment>
<reference evidence="2" key="1">
    <citation type="journal article" date="2023" name="Genome Biol. Evol.">
        <title>Long-read-based Genome Assembly of Drosophila gunungcola Reveals Fewer Chemosensory Genes in Flower-breeding Species.</title>
        <authorList>
            <person name="Negi A."/>
            <person name="Liao B.Y."/>
            <person name="Yeh S.D."/>
        </authorList>
    </citation>
    <scope>NUCLEOTIDE SEQUENCE</scope>
    <source>
        <strain evidence="2">Sukarami</strain>
    </source>
</reference>
<organism evidence="2 3">
    <name type="scientific">Drosophila gunungcola</name>
    <name type="common">fruit fly</name>
    <dbReference type="NCBI Taxonomy" id="103775"/>
    <lineage>
        <taxon>Eukaryota</taxon>
        <taxon>Metazoa</taxon>
        <taxon>Ecdysozoa</taxon>
        <taxon>Arthropoda</taxon>
        <taxon>Hexapoda</taxon>
        <taxon>Insecta</taxon>
        <taxon>Pterygota</taxon>
        <taxon>Neoptera</taxon>
        <taxon>Endopterygota</taxon>
        <taxon>Diptera</taxon>
        <taxon>Brachycera</taxon>
        <taxon>Muscomorpha</taxon>
        <taxon>Ephydroidea</taxon>
        <taxon>Drosophilidae</taxon>
        <taxon>Drosophila</taxon>
        <taxon>Sophophora</taxon>
    </lineage>
</organism>
<name>A0A9Q0BU59_9MUSC</name>
<evidence type="ECO:0000256" key="1">
    <source>
        <dbReference type="SAM" id="Phobius"/>
    </source>
</evidence>